<dbReference type="InterPro" id="IPR000774">
    <property type="entry name" value="PPIase_FKBP_N"/>
</dbReference>
<evidence type="ECO:0000256" key="7">
    <source>
        <dbReference type="SAM" id="SignalP"/>
    </source>
</evidence>
<dbReference type="GO" id="GO:0016853">
    <property type="term" value="F:isomerase activity"/>
    <property type="evidence" value="ECO:0007669"/>
    <property type="project" value="UniProtKB-KW"/>
</dbReference>
<protein>
    <recommendedName>
        <fullName evidence="2 5">peptidylprolyl isomerase</fullName>
        <ecNumber evidence="2 5">5.2.1.8</ecNumber>
    </recommendedName>
</protein>
<dbReference type="PANTHER" id="PTHR45779">
    <property type="entry name" value="PEPTIDYLPROLYL ISOMERASE"/>
    <property type="match status" value="1"/>
</dbReference>
<feature type="signal peptide" evidence="7">
    <location>
        <begin position="1"/>
        <end position="17"/>
    </location>
</feature>
<dbReference type="SUPFAM" id="SSF54534">
    <property type="entry name" value="FKBP-like"/>
    <property type="match status" value="1"/>
</dbReference>
<keyword evidence="7" id="KW-0732">Signal</keyword>
<feature type="domain" description="PPIase FKBP-type" evidence="8">
    <location>
        <begin position="60"/>
        <end position="159"/>
    </location>
</feature>
<evidence type="ECO:0000256" key="6">
    <source>
        <dbReference type="SAM" id="MobiDB-lite"/>
    </source>
</evidence>
<evidence type="ECO:0000256" key="5">
    <source>
        <dbReference type="PROSITE-ProRule" id="PRU00277"/>
    </source>
</evidence>
<evidence type="ECO:0000256" key="1">
    <source>
        <dbReference type="ARBA" id="ARBA00000971"/>
    </source>
</evidence>
<keyword evidence="10" id="KW-1185">Reference proteome</keyword>
<evidence type="ECO:0000256" key="3">
    <source>
        <dbReference type="ARBA" id="ARBA00023110"/>
    </source>
</evidence>
<feature type="compositionally biased region" description="Polar residues" evidence="6">
    <location>
        <begin position="750"/>
        <end position="766"/>
    </location>
</feature>
<gene>
    <name evidence="9" type="ORF">SCF082_LOCUS25701</name>
</gene>
<comment type="catalytic activity">
    <reaction evidence="1 5">
        <text>[protein]-peptidylproline (omega=180) = [protein]-peptidylproline (omega=0)</text>
        <dbReference type="Rhea" id="RHEA:16237"/>
        <dbReference type="Rhea" id="RHEA-COMP:10747"/>
        <dbReference type="Rhea" id="RHEA-COMP:10748"/>
        <dbReference type="ChEBI" id="CHEBI:83833"/>
        <dbReference type="ChEBI" id="CHEBI:83834"/>
        <dbReference type="EC" id="5.2.1.8"/>
    </reaction>
</comment>
<dbReference type="EMBL" id="CAXAMM010019347">
    <property type="protein sequence ID" value="CAK9045491.1"/>
    <property type="molecule type" value="Genomic_DNA"/>
</dbReference>
<evidence type="ECO:0000313" key="9">
    <source>
        <dbReference type="EMBL" id="CAK9045491.1"/>
    </source>
</evidence>
<feature type="compositionally biased region" description="Low complexity" evidence="6">
    <location>
        <begin position="690"/>
        <end position="704"/>
    </location>
</feature>
<organism evidence="9 10">
    <name type="scientific">Durusdinium trenchii</name>
    <dbReference type="NCBI Taxonomy" id="1381693"/>
    <lineage>
        <taxon>Eukaryota</taxon>
        <taxon>Sar</taxon>
        <taxon>Alveolata</taxon>
        <taxon>Dinophyceae</taxon>
        <taxon>Suessiales</taxon>
        <taxon>Symbiodiniaceae</taxon>
        <taxon>Durusdinium</taxon>
    </lineage>
</organism>
<dbReference type="InterPro" id="IPR001179">
    <property type="entry name" value="PPIase_FKBP_dom"/>
</dbReference>
<dbReference type="PANTHER" id="PTHR45779:SF7">
    <property type="entry name" value="PEPTIDYLPROLYL ISOMERASE"/>
    <property type="match status" value="1"/>
</dbReference>
<dbReference type="InterPro" id="IPR046357">
    <property type="entry name" value="PPIase_dom_sf"/>
</dbReference>
<evidence type="ECO:0000256" key="4">
    <source>
        <dbReference type="ARBA" id="ARBA00023235"/>
    </source>
</evidence>
<name>A0ABP0M1Y2_9DINO</name>
<dbReference type="InterPro" id="IPR044609">
    <property type="entry name" value="FKBP2/11"/>
</dbReference>
<reference evidence="9 10" key="1">
    <citation type="submission" date="2024-02" db="EMBL/GenBank/DDBJ databases">
        <authorList>
            <person name="Chen Y."/>
            <person name="Shah S."/>
            <person name="Dougan E. K."/>
            <person name="Thang M."/>
            <person name="Chan C."/>
        </authorList>
    </citation>
    <scope>NUCLEOTIDE SEQUENCE [LARGE SCALE GENOMIC DNA]</scope>
</reference>
<feature type="compositionally biased region" description="Low complexity" evidence="6">
    <location>
        <begin position="725"/>
        <end position="742"/>
    </location>
</feature>
<comment type="caution">
    <text evidence="9">The sequence shown here is derived from an EMBL/GenBank/DDBJ whole genome shotgun (WGS) entry which is preliminary data.</text>
</comment>
<evidence type="ECO:0000256" key="2">
    <source>
        <dbReference type="ARBA" id="ARBA00013194"/>
    </source>
</evidence>
<keyword evidence="3 5" id="KW-0697">Rotamase</keyword>
<proteinExistence type="predicted"/>
<dbReference type="EC" id="5.2.1.8" evidence="2 5"/>
<feature type="chain" id="PRO_5047086845" description="peptidylprolyl isomerase" evidence="7">
    <location>
        <begin position="18"/>
        <end position="804"/>
    </location>
</feature>
<feature type="region of interest" description="Disordered" evidence="6">
    <location>
        <begin position="634"/>
        <end position="768"/>
    </location>
</feature>
<accession>A0ABP0M1Y2</accession>
<dbReference type="Pfam" id="PF00254">
    <property type="entry name" value="FKBP_C"/>
    <property type="match status" value="1"/>
</dbReference>
<evidence type="ECO:0000313" key="10">
    <source>
        <dbReference type="Proteomes" id="UP001642464"/>
    </source>
</evidence>
<dbReference type="Gene3D" id="3.10.50.40">
    <property type="match status" value="1"/>
</dbReference>
<dbReference type="Pfam" id="PF01346">
    <property type="entry name" value="FKBP_N"/>
    <property type="match status" value="1"/>
</dbReference>
<dbReference type="Proteomes" id="UP001642464">
    <property type="component" value="Unassembled WGS sequence"/>
</dbReference>
<dbReference type="PROSITE" id="PS50059">
    <property type="entry name" value="FKBP_PPIASE"/>
    <property type="match status" value="1"/>
</dbReference>
<evidence type="ECO:0000259" key="8">
    <source>
        <dbReference type="PROSITE" id="PS50059"/>
    </source>
</evidence>
<sequence length="804" mass="88814">MMRCTLLALLTLPGALAGANEVGKKFLEENAKRPGVITLPSGLQYKVLRDGHGDQSPLAGTPCECHYAGTTPSLTPDVVDKEEESQWDEFDSSYKRGSPTTFAPNQVIKGWTEAMQLMVEGDKWQMYIPSELGYGDSGTGAKIKGGDVLVFNMEIMKIKGDTKPAERCDVETLKGCSDKAKKYVEKQKAGTAEKRKAELKRLQGMTGNEMKEDNRNWLMMSFESEILVVEGRGHSVLLCPIALDMRNKVLPDWSSESEEQLVLDDILDRWEFEVEPLLGEAAQQDARLARRAQRKAQRGSTREALQATRERPAVWATARAALEAMEGQVRIVSAFMSQVVSERAERIAAAVPAVIARAVVDWHFRGPLAELEQLESWWEAARQALESREELWDRLVQEEGIFLRRIDRGVEALRSARQIYLANATFGTSLESSRSGWPTQTLELLSDAAAEMTSRLRPVRDSAAWRVVDAAKAIEKELSQDNVKIETWSTSERDAFHLIMKVLAGNREDPDRLGDSSAVLMDRSGKLMTLLADLRETFVKDDLAKVLDDLLRAVVSLREDVSVSDGAEALEDCVQQWHSLGEACNAACRLEAGVAASPSLRKEVNLRQPLALLRGLHVFVQRADLRAHLISEDGYESSDSHQAQGSKEAREVCHPPSPSRCAQNSPRGGYAPRRQRFKADESDTAGYSISSSPSASAGVPVAPGLEVPSTPSAPLAARESDGRPRSSYRSRPSTATRPSTPSWLRPPWQRSDTPLASWTRPDTPSTVCDDAEVANLPRWKVVDGEYVPLKSSSSGRFLPPLKVK</sequence>
<keyword evidence="4 5" id="KW-0413">Isomerase</keyword>